<proteinExistence type="inferred from homology"/>
<feature type="domain" description="Methyl-accepting transducer" evidence="5">
    <location>
        <begin position="154"/>
        <end position="390"/>
    </location>
</feature>
<evidence type="ECO:0000313" key="8">
    <source>
        <dbReference type="Proteomes" id="UP000192920"/>
    </source>
</evidence>
<evidence type="ECO:0000313" key="7">
    <source>
        <dbReference type="EMBL" id="SMF41749.1"/>
    </source>
</evidence>
<dbReference type="Pfam" id="PF00672">
    <property type="entry name" value="HAMP"/>
    <property type="match status" value="1"/>
</dbReference>
<dbReference type="CDD" id="cd06225">
    <property type="entry name" value="HAMP"/>
    <property type="match status" value="1"/>
</dbReference>
<keyword evidence="4" id="KW-0472">Membrane</keyword>
<dbReference type="Proteomes" id="UP000192920">
    <property type="component" value="Unassembled WGS sequence"/>
</dbReference>
<name>A0A1Y6C3E1_9NEIS</name>
<keyword evidence="1 3" id="KW-0807">Transducer</keyword>
<accession>A0A1Y6C3E1</accession>
<dbReference type="InterPro" id="IPR004090">
    <property type="entry name" value="Chemotax_Me-accpt_rcpt"/>
</dbReference>
<dbReference type="PANTHER" id="PTHR32089">
    <property type="entry name" value="METHYL-ACCEPTING CHEMOTAXIS PROTEIN MCPB"/>
    <property type="match status" value="1"/>
</dbReference>
<dbReference type="Pfam" id="PF00015">
    <property type="entry name" value="MCPsignal"/>
    <property type="match status" value="1"/>
</dbReference>
<dbReference type="EMBL" id="FXAG01000019">
    <property type="protein sequence ID" value="SMF41749.1"/>
    <property type="molecule type" value="Genomic_DNA"/>
</dbReference>
<keyword evidence="8" id="KW-1185">Reference proteome</keyword>
<evidence type="ECO:0000259" key="6">
    <source>
        <dbReference type="PROSITE" id="PS50885"/>
    </source>
</evidence>
<keyword evidence="4" id="KW-1133">Transmembrane helix</keyword>
<dbReference type="PRINTS" id="PR00260">
    <property type="entry name" value="CHEMTRNSDUCR"/>
</dbReference>
<dbReference type="SMART" id="SM00304">
    <property type="entry name" value="HAMP"/>
    <property type="match status" value="2"/>
</dbReference>
<dbReference type="GO" id="GO:0016020">
    <property type="term" value="C:membrane"/>
    <property type="evidence" value="ECO:0007669"/>
    <property type="project" value="InterPro"/>
</dbReference>
<evidence type="ECO:0000256" key="1">
    <source>
        <dbReference type="ARBA" id="ARBA00023224"/>
    </source>
</evidence>
<dbReference type="Gene3D" id="1.10.287.950">
    <property type="entry name" value="Methyl-accepting chemotaxis protein"/>
    <property type="match status" value="1"/>
</dbReference>
<feature type="transmembrane region" description="Helical" evidence="4">
    <location>
        <begin position="23"/>
        <end position="44"/>
    </location>
</feature>
<dbReference type="PROSITE" id="PS50111">
    <property type="entry name" value="CHEMOTAXIS_TRANSDUC_2"/>
    <property type="match status" value="1"/>
</dbReference>
<keyword evidence="4" id="KW-0812">Transmembrane</keyword>
<dbReference type="AlphaFoldDB" id="A0A1Y6C3E1"/>
<dbReference type="SMART" id="SM00283">
    <property type="entry name" value="MA"/>
    <property type="match status" value="1"/>
</dbReference>
<dbReference type="CDD" id="cd11386">
    <property type="entry name" value="MCP_signal"/>
    <property type="match status" value="1"/>
</dbReference>
<gene>
    <name evidence="7" type="ORF">SAMN02745746_03117</name>
</gene>
<feature type="domain" description="HAMP" evidence="6">
    <location>
        <begin position="95"/>
        <end position="149"/>
    </location>
</feature>
<evidence type="ECO:0000256" key="2">
    <source>
        <dbReference type="ARBA" id="ARBA00029447"/>
    </source>
</evidence>
<dbReference type="PANTHER" id="PTHR32089:SF112">
    <property type="entry name" value="LYSOZYME-LIKE PROTEIN-RELATED"/>
    <property type="match status" value="1"/>
</dbReference>
<evidence type="ECO:0000256" key="3">
    <source>
        <dbReference type="PROSITE-ProRule" id="PRU00284"/>
    </source>
</evidence>
<dbReference type="GO" id="GO:0006935">
    <property type="term" value="P:chemotaxis"/>
    <property type="evidence" value="ECO:0007669"/>
    <property type="project" value="InterPro"/>
</dbReference>
<comment type="similarity">
    <text evidence="2">Belongs to the methyl-accepting chemotaxis (MCP) protein family.</text>
</comment>
<evidence type="ECO:0000256" key="4">
    <source>
        <dbReference type="SAM" id="Phobius"/>
    </source>
</evidence>
<dbReference type="InterPro" id="IPR004089">
    <property type="entry name" value="MCPsignal_dom"/>
</dbReference>
<protein>
    <submittedName>
        <fullName evidence="7">Methyl-accepting chemotaxis protein</fullName>
    </submittedName>
</protein>
<feature type="transmembrane region" description="Helical" evidence="4">
    <location>
        <begin position="71"/>
        <end position="93"/>
    </location>
</feature>
<dbReference type="GO" id="GO:0004888">
    <property type="term" value="F:transmembrane signaling receptor activity"/>
    <property type="evidence" value="ECO:0007669"/>
    <property type="project" value="InterPro"/>
</dbReference>
<dbReference type="RefSeq" id="WP_085277239.1">
    <property type="nucleotide sequence ID" value="NZ_FXAG01000019.1"/>
</dbReference>
<dbReference type="STRING" id="1123014.SAMN02745746_03117"/>
<dbReference type="GO" id="GO:0007165">
    <property type="term" value="P:signal transduction"/>
    <property type="evidence" value="ECO:0007669"/>
    <property type="project" value="UniProtKB-KW"/>
</dbReference>
<evidence type="ECO:0000259" key="5">
    <source>
        <dbReference type="PROSITE" id="PS50111"/>
    </source>
</evidence>
<dbReference type="SUPFAM" id="SSF58104">
    <property type="entry name" value="Methyl-accepting chemotaxis protein (MCP) signaling domain"/>
    <property type="match status" value="1"/>
</dbReference>
<reference evidence="8" key="1">
    <citation type="submission" date="2017-04" db="EMBL/GenBank/DDBJ databases">
        <authorList>
            <person name="Varghese N."/>
            <person name="Submissions S."/>
        </authorList>
    </citation>
    <scope>NUCLEOTIDE SEQUENCE [LARGE SCALE GENOMIC DNA]</scope>
    <source>
        <strain evidence="8">DSM 22618</strain>
    </source>
</reference>
<dbReference type="PROSITE" id="PS50885">
    <property type="entry name" value="HAMP"/>
    <property type="match status" value="1"/>
</dbReference>
<organism evidence="7 8">
    <name type="scientific">Pseudogulbenkiania subflava DSM 22618</name>
    <dbReference type="NCBI Taxonomy" id="1123014"/>
    <lineage>
        <taxon>Bacteria</taxon>
        <taxon>Pseudomonadati</taxon>
        <taxon>Pseudomonadota</taxon>
        <taxon>Betaproteobacteria</taxon>
        <taxon>Neisseriales</taxon>
        <taxon>Chromobacteriaceae</taxon>
        <taxon>Pseudogulbenkiania</taxon>
    </lineage>
</organism>
<sequence>MEWFWSMYSWTEKTFWNSLTKKLCSFFFISAFQLGMVVYIYSALEDIRAIHKNHTVSAEILTLVEARIDSAILWTLILWGICLVFIAFMVWYLRYLIVRPLKMTISIFNEIGAGEGDLSREIPTITHDEIRELSVSYNRFLTKMREIISNVRLMTVRIAMDSARTRKNIHESLESARQQDDFATKVCDASNQTTSGINQVTEQTQAISSTTLSNLDVARVSFDELKSVADRIYDISTKVGHFNQTVDYLSQRSASIKTIVELIKEISDQTNLLALNAAIEAARAGESGRGFAVVADEVRKLAERVKTATDEISGNIDGMLSLVAETQAETNEISSDTQLAREVVSKASQQFGRMMGDFEQTAGSLRGIADTMETFAETNREVNLHVAQIHELSQNVSERLLHTEEVADVLSGAAEQVQDLVSRFIIGEGVFDKALNSARQTRDELQTVLGRLAGEGVNLFDQQYRPIPGVTPPKYHTSYDSKVESVLQPIYDRAVQDAKGGRYCVMVDSNGYAPTHNSFYSRPVTGDLQKDLASSRDKRIYNDKAGLRSARNTQPMLLQTYVRDTGEVLSEMALPVMVQGRHWGALRLGFDPNDMLSAANS</sequence>
<dbReference type="InterPro" id="IPR003660">
    <property type="entry name" value="HAMP_dom"/>
</dbReference>